<accession>K9W013</accession>
<reference evidence="1 2" key="1">
    <citation type="submission" date="2012-06" db="EMBL/GenBank/DDBJ databases">
        <title>Finished chromosome of genome of Crinalium epipsammum PCC 9333.</title>
        <authorList>
            <consortium name="US DOE Joint Genome Institute"/>
            <person name="Gugger M."/>
            <person name="Coursin T."/>
            <person name="Rippka R."/>
            <person name="Tandeau De Marsac N."/>
            <person name="Huntemann M."/>
            <person name="Wei C.-L."/>
            <person name="Han J."/>
            <person name="Detter J.C."/>
            <person name="Han C."/>
            <person name="Tapia R."/>
            <person name="Davenport K."/>
            <person name="Daligault H."/>
            <person name="Erkkila T."/>
            <person name="Gu W."/>
            <person name="Munk A.C.C."/>
            <person name="Teshima H."/>
            <person name="Xu Y."/>
            <person name="Chain P."/>
            <person name="Chen A."/>
            <person name="Krypides N."/>
            <person name="Mavromatis K."/>
            <person name="Markowitz V."/>
            <person name="Szeto E."/>
            <person name="Ivanova N."/>
            <person name="Mikhailova N."/>
            <person name="Ovchinnikova G."/>
            <person name="Pagani I."/>
            <person name="Pati A."/>
            <person name="Goodwin L."/>
            <person name="Peters L."/>
            <person name="Pitluck S."/>
            <person name="Woyke T."/>
            <person name="Kerfeld C."/>
        </authorList>
    </citation>
    <scope>NUCLEOTIDE SEQUENCE [LARGE SCALE GENOMIC DNA]</scope>
    <source>
        <strain evidence="1 2">PCC 9333</strain>
    </source>
</reference>
<dbReference type="eggNOG" id="COG2931">
    <property type="taxonomic scope" value="Bacteria"/>
</dbReference>
<dbReference type="AlphaFoldDB" id="K9W013"/>
<dbReference type="RefSeq" id="WP_015203837.1">
    <property type="nucleotide sequence ID" value="NC_019753.1"/>
</dbReference>
<dbReference type="eggNOG" id="COG3266">
    <property type="taxonomic scope" value="Bacteria"/>
</dbReference>
<name>K9W013_9CYAN</name>
<evidence type="ECO:0000313" key="2">
    <source>
        <dbReference type="Proteomes" id="UP000010472"/>
    </source>
</evidence>
<dbReference type="EMBL" id="CP003620">
    <property type="protein sequence ID" value="AFZ13728.1"/>
    <property type="molecule type" value="Genomic_DNA"/>
</dbReference>
<gene>
    <name evidence="1" type="ORF">Cri9333_2887</name>
</gene>
<dbReference type="STRING" id="1173022.Cri9333_2887"/>
<proteinExistence type="predicted"/>
<organism evidence="1 2">
    <name type="scientific">Crinalium epipsammum PCC 9333</name>
    <dbReference type="NCBI Taxonomy" id="1173022"/>
    <lineage>
        <taxon>Bacteria</taxon>
        <taxon>Bacillati</taxon>
        <taxon>Cyanobacteriota</taxon>
        <taxon>Cyanophyceae</taxon>
        <taxon>Gomontiellales</taxon>
        <taxon>Gomontiellaceae</taxon>
        <taxon>Crinalium</taxon>
    </lineage>
</organism>
<dbReference type="OrthoDB" id="3723110at2"/>
<protein>
    <submittedName>
        <fullName evidence="1">Uncharacterized protein</fullName>
    </submittedName>
</protein>
<dbReference type="PATRIC" id="fig|1173022.3.peg.3124"/>
<dbReference type="Proteomes" id="UP000010472">
    <property type="component" value="Chromosome"/>
</dbReference>
<evidence type="ECO:0000313" key="1">
    <source>
        <dbReference type="EMBL" id="AFZ13728.1"/>
    </source>
</evidence>
<keyword evidence="2" id="KW-1185">Reference proteome</keyword>
<dbReference type="HOGENOM" id="CLU_043505_0_0_3"/>
<dbReference type="KEGG" id="cep:Cri9333_2887"/>
<sequence length="490" mass="53545">MIYKHQFTLGNSVKTAHSKMFATLLLTGILSLASGLTLLEMVVAAPAIADTNGSLLLQNQTDNQTTQRLRSQIFRLNRLPANILNAIRQDLTGKSSISQLTVVSYSRQTWTDGCLGLGTLTESCLAARVPGWRVVVSDGNQTWTYRTNSSGNTLRLENQTTGGISQGNVTNAVLREVSRRTSLPTSAFRIVESQRRNWSNGCLGLSSPGIACTQAIVPGWRIVVANGQQRWVYRTNQSGSVVKLDTAASNIGQIPKSVVDAVLREASEYLNLPVSQLQIVETQAKQWPNQCIGITQAPRLFCGSVSQETIPGWQVVVAGGEQRLVYRTNESGSTVILDEASSNIGEVGTIKPTRMSASELPPPIPVNAVFRAIMSGGITGKTYKTTLLNNGQVIRELINNKGISSQHQTTNISPEQVKEFQSLLETQRFSQFDRLNYDLMRGAADNTNVTLTSRSGTTRYDNTSQDPLPQRLNKVIQAWNKIANRGSFGF</sequence>